<dbReference type="Proteomes" id="UP000802098">
    <property type="component" value="Unassembled WGS sequence"/>
</dbReference>
<proteinExistence type="predicted"/>
<protein>
    <submittedName>
        <fullName evidence="3">Uncharacterized protein</fullName>
    </submittedName>
</protein>
<organism evidence="3 4">
    <name type="scientific">Rubrivivax benzoatilyticus</name>
    <dbReference type="NCBI Taxonomy" id="316997"/>
    <lineage>
        <taxon>Bacteria</taxon>
        <taxon>Pseudomonadati</taxon>
        <taxon>Pseudomonadota</taxon>
        <taxon>Betaproteobacteria</taxon>
        <taxon>Burkholderiales</taxon>
        <taxon>Sphaerotilaceae</taxon>
        <taxon>Rubrivivax</taxon>
    </lineage>
</organism>
<reference evidence="3 4" key="1">
    <citation type="submission" date="2020-03" db="EMBL/GenBank/DDBJ databases">
        <title>Rubrivivax benzoatilyticus JA2 (sequenced after 10 years sub-culturing).</title>
        <authorList>
            <person name="Gupta D."/>
            <person name="Chintalapati S."/>
            <person name="Chintalapati V.R."/>
        </authorList>
    </citation>
    <scope>NUCLEOTIDE SEQUENCE [LARGE SCALE GENOMIC DNA]</scope>
    <source>
        <strain evidence="3 4">JA2-Mal</strain>
    </source>
</reference>
<dbReference type="EMBL" id="JAAOCD010000001">
    <property type="protein sequence ID" value="NHK97447.1"/>
    <property type="molecule type" value="Genomic_DNA"/>
</dbReference>
<sequence length="169" mass="19689">MRKTIASACLSILALVGAPAQATNVGVSVEISQPGIYGRVDIGRYPQPAVIVAQPVIIGRPVAVAPQPVYMWVPPGHRKNWRKHCRDYGACGVPVYFVDHRWYRSHVMPAREVRYERRDDRRDDRYERRDDRRDDRYDRRDDRRDDRHDRRDDRRGPPGPRDGHRGPQG</sequence>
<evidence type="ECO:0000313" key="4">
    <source>
        <dbReference type="Proteomes" id="UP000802098"/>
    </source>
</evidence>
<gene>
    <name evidence="3" type="ORF">G7087_03585</name>
</gene>
<feature type="region of interest" description="Disordered" evidence="1">
    <location>
        <begin position="117"/>
        <end position="169"/>
    </location>
</feature>
<evidence type="ECO:0000313" key="3">
    <source>
        <dbReference type="EMBL" id="NHK97447.1"/>
    </source>
</evidence>
<keyword evidence="4" id="KW-1185">Reference proteome</keyword>
<evidence type="ECO:0000256" key="1">
    <source>
        <dbReference type="SAM" id="MobiDB-lite"/>
    </source>
</evidence>
<feature type="chain" id="PRO_5045931932" evidence="2">
    <location>
        <begin position="23"/>
        <end position="169"/>
    </location>
</feature>
<comment type="caution">
    <text evidence="3">The sequence shown here is derived from an EMBL/GenBank/DDBJ whole genome shotgun (WGS) entry which is preliminary data.</text>
</comment>
<keyword evidence="2" id="KW-0732">Signal</keyword>
<dbReference type="RefSeq" id="WP_009856336.1">
    <property type="nucleotide sequence ID" value="NZ_JAAOCD010000001.1"/>
</dbReference>
<evidence type="ECO:0000256" key="2">
    <source>
        <dbReference type="SAM" id="SignalP"/>
    </source>
</evidence>
<feature type="signal peptide" evidence="2">
    <location>
        <begin position="1"/>
        <end position="22"/>
    </location>
</feature>
<name>A0ABX0HQV5_9BURK</name>
<accession>A0ABX0HQV5</accession>